<reference evidence="1 2" key="1">
    <citation type="submission" date="2020-09" db="EMBL/GenBank/DDBJ databases">
        <title>De no assembly of potato wild relative species, Solanum commersonii.</title>
        <authorList>
            <person name="Cho K."/>
        </authorList>
    </citation>
    <scope>NUCLEOTIDE SEQUENCE [LARGE SCALE GENOMIC DNA]</scope>
    <source>
        <strain evidence="1">LZ3.2</strain>
        <tissue evidence="1">Leaf</tissue>
    </source>
</reference>
<sequence>MFIQLALSYPDRYDVPTGDVVRAVASERRQTSPWSVEVACHAASTNYDISSTTWANLRRTLPRGVAVACHSAFTCELEPTEYE</sequence>
<evidence type="ECO:0000313" key="2">
    <source>
        <dbReference type="Proteomes" id="UP000824120"/>
    </source>
</evidence>
<protein>
    <submittedName>
        <fullName evidence="1">Uncharacterized protein</fullName>
    </submittedName>
</protein>
<dbReference type="AlphaFoldDB" id="A0A9J5YE47"/>
<evidence type="ECO:0000313" key="1">
    <source>
        <dbReference type="EMBL" id="KAG5598381.1"/>
    </source>
</evidence>
<proteinExistence type="predicted"/>
<dbReference type="EMBL" id="JACXVP010000006">
    <property type="protein sequence ID" value="KAG5598381.1"/>
    <property type="molecule type" value="Genomic_DNA"/>
</dbReference>
<accession>A0A9J5YE47</accession>
<gene>
    <name evidence="1" type="ORF">H5410_029751</name>
</gene>
<comment type="caution">
    <text evidence="1">The sequence shown here is derived from an EMBL/GenBank/DDBJ whole genome shotgun (WGS) entry which is preliminary data.</text>
</comment>
<name>A0A9J5YE47_SOLCO</name>
<dbReference type="Proteomes" id="UP000824120">
    <property type="component" value="Chromosome 6"/>
</dbReference>
<organism evidence="1 2">
    <name type="scientific">Solanum commersonii</name>
    <name type="common">Commerson's wild potato</name>
    <name type="synonym">Commerson's nightshade</name>
    <dbReference type="NCBI Taxonomy" id="4109"/>
    <lineage>
        <taxon>Eukaryota</taxon>
        <taxon>Viridiplantae</taxon>
        <taxon>Streptophyta</taxon>
        <taxon>Embryophyta</taxon>
        <taxon>Tracheophyta</taxon>
        <taxon>Spermatophyta</taxon>
        <taxon>Magnoliopsida</taxon>
        <taxon>eudicotyledons</taxon>
        <taxon>Gunneridae</taxon>
        <taxon>Pentapetalae</taxon>
        <taxon>asterids</taxon>
        <taxon>lamiids</taxon>
        <taxon>Solanales</taxon>
        <taxon>Solanaceae</taxon>
        <taxon>Solanoideae</taxon>
        <taxon>Solaneae</taxon>
        <taxon>Solanum</taxon>
    </lineage>
</organism>
<keyword evidence="2" id="KW-1185">Reference proteome</keyword>